<evidence type="ECO:0000313" key="2">
    <source>
        <dbReference type="Proteomes" id="UP000005580"/>
    </source>
</evidence>
<protein>
    <submittedName>
        <fullName evidence="1">Uncharacterized protein</fullName>
    </submittedName>
</protein>
<proteinExistence type="predicted"/>
<comment type="caution">
    <text evidence="1">The sequence shown here is derived from an EMBL/GenBank/DDBJ whole genome shotgun (WGS) entry which is preliminary data.</text>
</comment>
<gene>
    <name evidence="1" type="ORF">HMPREF0663_10276</name>
</gene>
<sequence>MAIDKQKKKRFFLSLYRMTDNCMAFDFTKSLSKEESVPHIDNRTSPAVSLYYKDGSCYLKSLFVTNFNGEDNLKTGYKKVKDCLDN</sequence>
<dbReference type="AlphaFoldDB" id="E7RMC6"/>
<accession>E7RMC6</accession>
<reference evidence="1" key="1">
    <citation type="submission" date="2011-01" db="EMBL/GenBank/DDBJ databases">
        <authorList>
            <person name="Muzny D."/>
            <person name="Qin X."/>
            <person name="Buhay C."/>
            <person name="Dugan-Rocha S."/>
            <person name="Ding Y."/>
            <person name="Chen G."/>
            <person name="Hawes A."/>
            <person name="Holder M."/>
            <person name="Jhangiani S."/>
            <person name="Johnson A."/>
            <person name="Khan Z."/>
            <person name="Li Z."/>
            <person name="Liu W."/>
            <person name="Liu X."/>
            <person name="Perez L."/>
            <person name="Shen H."/>
            <person name="Wang Q."/>
            <person name="Watt J."/>
            <person name="Xi L."/>
            <person name="Xin Y."/>
            <person name="Zhou J."/>
            <person name="Deng J."/>
            <person name="Jiang H."/>
            <person name="Liu Y."/>
            <person name="Qu J."/>
            <person name="Song X.-Z."/>
            <person name="Zhang L."/>
            <person name="Villasana D."/>
            <person name="Johnson A."/>
            <person name="Liu J."/>
            <person name="Liyanage D."/>
            <person name="Lorensuhewa L."/>
            <person name="Robinson T."/>
            <person name="Song A."/>
            <person name="Song B.-B."/>
            <person name="Dinh H."/>
            <person name="Thornton R."/>
            <person name="Coyle M."/>
            <person name="Francisco L."/>
            <person name="Jackson L."/>
            <person name="Javaid M."/>
            <person name="Korchina V."/>
            <person name="Kovar C."/>
            <person name="Mata R."/>
            <person name="Mathew T."/>
            <person name="Ngo R."/>
            <person name="Nguyen L."/>
            <person name="Nguyen N."/>
            <person name="Okwuonu G."/>
            <person name="Ongeri F."/>
            <person name="Pham C."/>
            <person name="Simmons D."/>
            <person name="Wilczek-Boney K."/>
            <person name="Hale W."/>
            <person name="Jakkamsetti A."/>
            <person name="Pham P."/>
            <person name="Ruth R."/>
            <person name="San Lucas F."/>
            <person name="Warren J."/>
            <person name="Zhang J."/>
            <person name="Zhao Z."/>
            <person name="Zhou C."/>
            <person name="Zhu D."/>
            <person name="Lee S."/>
            <person name="Bess C."/>
            <person name="Blankenburg K."/>
            <person name="Forbes L."/>
            <person name="Fu Q."/>
            <person name="Gubbala S."/>
            <person name="Hirani K."/>
            <person name="Jayaseelan J.C."/>
            <person name="Lara F."/>
            <person name="Munidasa M."/>
            <person name="Palculict T."/>
            <person name="Patil S."/>
            <person name="Pu L.-L."/>
            <person name="Saada N."/>
            <person name="Tang L."/>
            <person name="Weissenberger G."/>
            <person name="Zhu Y."/>
            <person name="Hemphill L."/>
            <person name="Shang Y."/>
            <person name="Youmans B."/>
            <person name="Ayvaz T."/>
            <person name="Ross M."/>
            <person name="Santibanez J."/>
            <person name="Aqrawi P."/>
            <person name="Gross S."/>
            <person name="Joshi V."/>
            <person name="Fowler G."/>
            <person name="Nazareth L."/>
            <person name="Reid J."/>
            <person name="Worley K."/>
            <person name="Petrosino J."/>
            <person name="Highlander S."/>
            <person name="Gibbs R."/>
        </authorList>
    </citation>
    <scope>NUCLEOTIDE SEQUENCE [LARGE SCALE GENOMIC DNA]</scope>
    <source>
        <strain evidence="1">ATCC 33269</strain>
    </source>
</reference>
<dbReference type="Proteomes" id="UP000005580">
    <property type="component" value="Unassembled WGS sequence"/>
</dbReference>
<name>E7RMC6_9BACT</name>
<organism evidence="1 2">
    <name type="scientific">Hoylesella oralis ATCC 33269</name>
    <dbReference type="NCBI Taxonomy" id="873533"/>
    <lineage>
        <taxon>Bacteria</taxon>
        <taxon>Pseudomonadati</taxon>
        <taxon>Bacteroidota</taxon>
        <taxon>Bacteroidia</taxon>
        <taxon>Bacteroidales</taxon>
        <taxon>Prevotellaceae</taxon>
        <taxon>Hoylesella</taxon>
    </lineage>
</organism>
<dbReference type="EMBL" id="AEPE02000002">
    <property type="protein sequence ID" value="EFZ37907.1"/>
    <property type="molecule type" value="Genomic_DNA"/>
</dbReference>
<dbReference type="HOGENOM" id="CLU_191498_0_0_10"/>
<evidence type="ECO:0000313" key="1">
    <source>
        <dbReference type="EMBL" id="EFZ37907.1"/>
    </source>
</evidence>
<keyword evidence="2" id="KW-1185">Reference proteome</keyword>